<dbReference type="EMBL" id="CAUWAG010000018">
    <property type="protein sequence ID" value="CAJ2511570.1"/>
    <property type="molecule type" value="Genomic_DNA"/>
</dbReference>
<proteinExistence type="predicted"/>
<dbReference type="CDD" id="cd16982">
    <property type="entry name" value="CID_Pcf11"/>
    <property type="match status" value="1"/>
</dbReference>
<dbReference type="PRINTS" id="PR01217">
    <property type="entry name" value="PRICHEXTENSN"/>
</dbReference>
<dbReference type="PANTHER" id="PTHR15921:SF3">
    <property type="entry name" value="PRE-MRNA CLEAVAGE COMPLEX 2 PROTEIN PCF11"/>
    <property type="match status" value="1"/>
</dbReference>
<dbReference type="GO" id="GO:0031124">
    <property type="term" value="P:mRNA 3'-end processing"/>
    <property type="evidence" value="ECO:0007669"/>
    <property type="project" value="InterPro"/>
</dbReference>
<organism evidence="3 4">
    <name type="scientific">Anthostomella pinea</name>
    <dbReference type="NCBI Taxonomy" id="933095"/>
    <lineage>
        <taxon>Eukaryota</taxon>
        <taxon>Fungi</taxon>
        <taxon>Dikarya</taxon>
        <taxon>Ascomycota</taxon>
        <taxon>Pezizomycotina</taxon>
        <taxon>Sordariomycetes</taxon>
        <taxon>Xylariomycetidae</taxon>
        <taxon>Xylariales</taxon>
        <taxon>Xylariaceae</taxon>
        <taxon>Anthostomella</taxon>
    </lineage>
</organism>
<dbReference type="Pfam" id="PF04818">
    <property type="entry name" value="CID"/>
    <property type="match status" value="1"/>
</dbReference>
<dbReference type="AlphaFoldDB" id="A0AAI8YNV0"/>
<comment type="caution">
    <text evidence="3">The sequence shown here is derived from an EMBL/GenBank/DDBJ whole genome shotgun (WGS) entry which is preliminary data.</text>
</comment>
<dbReference type="SMART" id="SM00582">
    <property type="entry name" value="RPR"/>
    <property type="match status" value="1"/>
</dbReference>
<dbReference type="FunFam" id="1.25.40.90:FF:000016">
    <property type="entry name" value="mRNA cleavage factor complex component Pcf11"/>
    <property type="match status" value="1"/>
</dbReference>
<evidence type="ECO:0000259" key="2">
    <source>
        <dbReference type="PROSITE" id="PS51391"/>
    </source>
</evidence>
<feature type="compositionally biased region" description="Pro residues" evidence="1">
    <location>
        <begin position="377"/>
        <end position="393"/>
    </location>
</feature>
<dbReference type="PROSITE" id="PS51391">
    <property type="entry name" value="CID"/>
    <property type="match status" value="1"/>
</dbReference>
<evidence type="ECO:0000313" key="4">
    <source>
        <dbReference type="Proteomes" id="UP001295740"/>
    </source>
</evidence>
<gene>
    <name evidence="3" type="ORF">KHLLAP_LOCUS12038</name>
</gene>
<dbReference type="Pfam" id="PF11526">
    <property type="entry name" value="Pfc11_Clp1_ID"/>
    <property type="match status" value="1"/>
</dbReference>
<dbReference type="GO" id="GO:0005849">
    <property type="term" value="C:mRNA cleavage factor complex"/>
    <property type="evidence" value="ECO:0007669"/>
    <property type="project" value="InterPro"/>
</dbReference>
<dbReference type="GO" id="GO:0003729">
    <property type="term" value="F:mRNA binding"/>
    <property type="evidence" value="ECO:0007669"/>
    <property type="project" value="InterPro"/>
</dbReference>
<reference evidence="3" key="1">
    <citation type="submission" date="2023-10" db="EMBL/GenBank/DDBJ databases">
        <authorList>
            <person name="Hackl T."/>
        </authorList>
    </citation>
    <scope>NUCLEOTIDE SEQUENCE</scope>
</reference>
<dbReference type="GO" id="GO:0005737">
    <property type="term" value="C:cytoplasm"/>
    <property type="evidence" value="ECO:0007669"/>
    <property type="project" value="TreeGrafter"/>
</dbReference>
<dbReference type="InterPro" id="IPR006569">
    <property type="entry name" value="CID_dom"/>
</dbReference>
<evidence type="ECO:0000256" key="1">
    <source>
        <dbReference type="SAM" id="MobiDB-lite"/>
    </source>
</evidence>
<dbReference type="PANTHER" id="PTHR15921">
    <property type="entry name" value="PRE-MRNA CLEAVAGE COMPLEX II"/>
    <property type="match status" value="1"/>
</dbReference>
<dbReference type="SUPFAM" id="SSF48464">
    <property type="entry name" value="ENTH/VHS domain"/>
    <property type="match status" value="1"/>
</dbReference>
<feature type="compositionally biased region" description="Polar residues" evidence="1">
    <location>
        <begin position="195"/>
        <end position="238"/>
    </location>
</feature>
<name>A0AAI8YNV0_9PEZI</name>
<dbReference type="InterPro" id="IPR054127">
    <property type="entry name" value="Pcf11_C"/>
</dbReference>
<dbReference type="InterPro" id="IPR008942">
    <property type="entry name" value="ENTH_VHS"/>
</dbReference>
<feature type="region of interest" description="Disordered" evidence="1">
    <location>
        <begin position="651"/>
        <end position="679"/>
    </location>
</feature>
<dbReference type="InterPro" id="IPR021605">
    <property type="entry name" value="Pcf11_Clp1-ID"/>
</dbReference>
<dbReference type="Proteomes" id="UP001295740">
    <property type="component" value="Unassembled WGS sequence"/>
</dbReference>
<accession>A0AAI8YNV0</accession>
<dbReference type="GO" id="GO:0000993">
    <property type="term" value="F:RNA polymerase II complex binding"/>
    <property type="evidence" value="ECO:0007669"/>
    <property type="project" value="InterPro"/>
</dbReference>
<feature type="domain" description="CID" evidence="2">
    <location>
        <begin position="6"/>
        <end position="144"/>
    </location>
</feature>
<dbReference type="GO" id="GO:0006369">
    <property type="term" value="P:termination of RNA polymerase II transcription"/>
    <property type="evidence" value="ECO:0007669"/>
    <property type="project" value="InterPro"/>
</dbReference>
<sequence length="679" mass="74071">MTSYSESEAVAEDFREALEDVNTNDRHEISNLTLIARENTEHALAISGALVDHIKRIAPHKKLPSLYVLDSIVKNVGTPYTLFFGRKLYHTFMDAYAMVDMGTRRKMDEMLKTWKEPVPGSIDTRPVFPPDVVRPIENALIKVRTTALQQHQAHMKSQQQLLGRGRPTAQGMPYRETPTPPGARPPPQAHGYQLPNHSTNGMSYGQPTQPLPPNYQSHPNMPFPSRSTPQPMPSSSAFQPPPVGGYGMSQAGISTGSLNDDIQRLITAFKAQIAQAPHDPTIQTRLKALVDLQTILQTQNLPQDQLVLVKNQISDLAVTIRASPAQPPTPIPKAQPVAVAPPPPAAAPKVSLDSLFGSGALAALMARSSSTPQVSTPQPPPATVATRSPPPQRAEPQKAAAATPDPMALMNMLRQAGMLPPPTPAVATTPVPISTPVPVPTPSLPFPIPLPIPGATMGNQSRRPVTMETFTGDIALKASSLKQFRPQLLPFLFEAQGPQCTQCGRRFARDEKGKRKKTAHMDWHFKVNQRIAEAEKRGQHRSWLVDEVDWINTRETIDKDHAGHPGDSDAASGGSASKAAKVEYIPVPDDAALAASVCPICQDRFETRWLDDAQEFVWADAMKVGERIYHASCHREATKDGGNTPMVFARSTPEPVLGKRKAEQDELSSVRGKMKTEFA</sequence>
<keyword evidence="4" id="KW-1185">Reference proteome</keyword>
<dbReference type="Gene3D" id="1.25.40.90">
    <property type="match status" value="1"/>
</dbReference>
<dbReference type="InterPro" id="IPR047415">
    <property type="entry name" value="Pcf11_CID"/>
</dbReference>
<dbReference type="InterPro" id="IPR045154">
    <property type="entry name" value="PCF11-like"/>
</dbReference>
<feature type="compositionally biased region" description="Pro residues" evidence="1">
    <location>
        <begin position="178"/>
        <end position="188"/>
    </location>
</feature>
<evidence type="ECO:0000313" key="3">
    <source>
        <dbReference type="EMBL" id="CAJ2511570.1"/>
    </source>
</evidence>
<feature type="region of interest" description="Disordered" evidence="1">
    <location>
        <begin position="155"/>
        <end position="252"/>
    </location>
</feature>
<protein>
    <submittedName>
        <fullName evidence="3">Uu.00g071950.m01.CDS01</fullName>
    </submittedName>
</protein>
<feature type="region of interest" description="Disordered" evidence="1">
    <location>
        <begin position="367"/>
        <end position="403"/>
    </location>
</feature>
<dbReference type="Pfam" id="PF21936">
    <property type="entry name" value="Pcf11_C"/>
    <property type="match status" value="1"/>
</dbReference>